<keyword evidence="1" id="KW-0652">Protein synthesis inhibitor</keyword>
<dbReference type="PROSITE" id="PS51257">
    <property type="entry name" value="PROKAR_LIPOPROTEIN"/>
    <property type="match status" value="1"/>
</dbReference>
<dbReference type="PANTHER" id="PTHR33453:SF34">
    <property type="entry name" value="RIBOSOME-INACTIVATING PROTEIN"/>
    <property type="match status" value="1"/>
</dbReference>
<evidence type="ECO:0000313" key="4">
    <source>
        <dbReference type="Proteomes" id="UP000327157"/>
    </source>
</evidence>
<dbReference type="OrthoDB" id="1704365at2759"/>
<evidence type="ECO:0000256" key="2">
    <source>
        <dbReference type="SAM" id="SignalP"/>
    </source>
</evidence>
<dbReference type="InterPro" id="IPR036041">
    <property type="entry name" value="Ribosome-inact_prot_sf"/>
</dbReference>
<dbReference type="GO" id="GO:0030598">
    <property type="term" value="F:rRNA N-glycosylase activity"/>
    <property type="evidence" value="ECO:0007669"/>
    <property type="project" value="UniProtKB-EC"/>
</dbReference>
<dbReference type="InterPro" id="IPR016138">
    <property type="entry name" value="Ribosome_inactivat_prot_sub1"/>
</dbReference>
<feature type="signal peptide" evidence="2">
    <location>
        <begin position="1"/>
        <end position="26"/>
    </location>
</feature>
<dbReference type="PANTHER" id="PTHR33453">
    <property type="match status" value="1"/>
</dbReference>
<keyword evidence="2" id="KW-0732">Signal</keyword>
<keyword evidence="4" id="KW-1185">Reference proteome</keyword>
<keyword evidence="1" id="KW-0611">Plant defense</keyword>
<evidence type="ECO:0000313" key="3">
    <source>
        <dbReference type="EMBL" id="KAB2623431.1"/>
    </source>
</evidence>
<name>A0A5N5HB78_9ROSA</name>
<dbReference type="InterPro" id="IPR017989">
    <property type="entry name" value="Ribosome_inactivat_1/2"/>
</dbReference>
<keyword evidence="1" id="KW-0378">Hydrolase</keyword>
<dbReference type="SUPFAM" id="SSF56371">
    <property type="entry name" value="Ribosome inactivating proteins (RIP)"/>
    <property type="match status" value="1"/>
</dbReference>
<reference evidence="3 4" key="2">
    <citation type="submission" date="2019-11" db="EMBL/GenBank/DDBJ databases">
        <title>A de novo genome assembly of a pear dwarfing rootstock.</title>
        <authorList>
            <person name="Wang F."/>
            <person name="Wang J."/>
            <person name="Li S."/>
            <person name="Zhang Y."/>
            <person name="Fang M."/>
            <person name="Ma L."/>
            <person name="Zhao Y."/>
            <person name="Jiang S."/>
        </authorList>
    </citation>
    <scope>NUCLEOTIDE SEQUENCE [LARGE SCALE GENOMIC DNA]</scope>
    <source>
        <strain evidence="3">S2</strain>
        <tissue evidence="3">Leaf</tissue>
    </source>
</reference>
<gene>
    <name evidence="3" type="ORF">D8674_039422</name>
</gene>
<reference evidence="3 4" key="1">
    <citation type="submission" date="2019-09" db="EMBL/GenBank/DDBJ databases">
        <authorList>
            <person name="Ou C."/>
        </authorList>
    </citation>
    <scope>NUCLEOTIDE SEQUENCE [LARGE SCALE GENOMIC DNA]</scope>
    <source>
        <strain evidence="3">S2</strain>
        <tissue evidence="3">Leaf</tissue>
    </source>
</reference>
<comment type="similarity">
    <text evidence="1">Belongs to the ribosome-inactivating protein family.</text>
</comment>
<dbReference type="Gene3D" id="3.40.420.10">
    <property type="entry name" value="Ricin (A subunit), domain 1"/>
    <property type="match status" value="1"/>
</dbReference>
<comment type="catalytic activity">
    <reaction evidence="1">
        <text>Endohydrolysis of the N-glycosidic bond at one specific adenosine on the 28S rRNA.</text>
        <dbReference type="EC" id="3.2.2.22"/>
    </reaction>
</comment>
<dbReference type="GO" id="GO:0006952">
    <property type="term" value="P:defense response"/>
    <property type="evidence" value="ECO:0007669"/>
    <property type="project" value="UniProtKB-KW"/>
</dbReference>
<keyword evidence="1" id="KW-0800">Toxin</keyword>
<accession>A0A5N5HB78</accession>
<dbReference type="InterPro" id="IPR001574">
    <property type="entry name" value="Ribosome_inactivat_prot"/>
</dbReference>
<feature type="chain" id="PRO_5024406668" description="rRNA N-glycosylase" evidence="2">
    <location>
        <begin position="27"/>
        <end position="161"/>
    </location>
</feature>
<dbReference type="AlphaFoldDB" id="A0A5N5HB78"/>
<protein>
    <recommendedName>
        <fullName evidence="1">rRNA N-glycosylase</fullName>
        <ecNumber evidence="1">3.2.2.22</ecNumber>
    </recommendedName>
</protein>
<sequence length="161" mass="18043">MHKMRFLLAAACLVLASCLNVRVLEGRPGDIEFSTQDTRRIPMWWLMYKSYFLNDAPVAALNTLFPPTTSFYLPFTSSYTDLEKAGRKSRWEIPLGLTPLDNAITALWEGGDSKAARSLLVATQMVLEAAKSILVEQRVRDSIQDKGDFVPDAGILANREF</sequence>
<dbReference type="EMBL" id="SMOL01000218">
    <property type="protein sequence ID" value="KAB2623431.1"/>
    <property type="molecule type" value="Genomic_DNA"/>
</dbReference>
<dbReference type="Pfam" id="PF00161">
    <property type="entry name" value="RIP"/>
    <property type="match status" value="1"/>
</dbReference>
<dbReference type="PRINTS" id="PR00396">
    <property type="entry name" value="SHIGARICIN"/>
</dbReference>
<organism evidence="3 4">
    <name type="scientific">Pyrus ussuriensis x Pyrus communis</name>
    <dbReference type="NCBI Taxonomy" id="2448454"/>
    <lineage>
        <taxon>Eukaryota</taxon>
        <taxon>Viridiplantae</taxon>
        <taxon>Streptophyta</taxon>
        <taxon>Embryophyta</taxon>
        <taxon>Tracheophyta</taxon>
        <taxon>Spermatophyta</taxon>
        <taxon>Magnoliopsida</taxon>
        <taxon>eudicotyledons</taxon>
        <taxon>Gunneridae</taxon>
        <taxon>Pentapetalae</taxon>
        <taxon>rosids</taxon>
        <taxon>fabids</taxon>
        <taxon>Rosales</taxon>
        <taxon>Rosaceae</taxon>
        <taxon>Amygdaloideae</taxon>
        <taxon>Maleae</taxon>
        <taxon>Pyrus</taxon>
    </lineage>
</organism>
<dbReference type="Proteomes" id="UP000327157">
    <property type="component" value="Unassembled WGS sequence"/>
</dbReference>
<dbReference type="GO" id="GO:0090729">
    <property type="term" value="F:toxin activity"/>
    <property type="evidence" value="ECO:0007669"/>
    <property type="project" value="UniProtKB-KW"/>
</dbReference>
<dbReference type="GO" id="GO:0017148">
    <property type="term" value="P:negative regulation of translation"/>
    <property type="evidence" value="ECO:0007669"/>
    <property type="project" value="UniProtKB-KW"/>
</dbReference>
<comment type="caution">
    <text evidence="3">The sequence shown here is derived from an EMBL/GenBank/DDBJ whole genome shotgun (WGS) entry which is preliminary data.</text>
</comment>
<evidence type="ECO:0000256" key="1">
    <source>
        <dbReference type="RuleBase" id="RU004915"/>
    </source>
</evidence>
<dbReference type="EC" id="3.2.2.22" evidence="1"/>
<proteinExistence type="inferred from homology"/>